<name>A0A4R6BTZ1_9STAP</name>
<dbReference type="Proteomes" id="UP000294802">
    <property type="component" value="Unassembled WGS sequence"/>
</dbReference>
<keyword evidence="3" id="KW-1185">Reference proteome</keyword>
<sequence>MAETRLGTSCYYNGGGEPLLLKSYAKHQEFLYLEALDTRVVLDDDDYRQLKKYQSGYDGECQFYQLIETLDAVVLWDIMLKDSEFVQYDFIVIAGGQLFVFDIKNHRGVYQNDAGNLVRGTHCIKDPRSQLKRAIHLLRTTLAGAGIDRKITGRIIFINDTFRLIGFDGDPDIVFAAQLNHVISHLKTLRPTEADIAVGQMLVGQHFGEYPYKKREKLYDAEIDARLRCMKCRKLLDGTNHNKKYIICRCGHLMKREAVMLANLQEMMAIKQETFTIQDAMEWTSASRSTVKRFLRKYAIKTGNNHSTKYELKDEFQVGGEILRSEGQNMIRI</sequence>
<dbReference type="AlphaFoldDB" id="A0A4R6BTZ1"/>
<accession>A0A4R6BTZ1</accession>
<evidence type="ECO:0000313" key="2">
    <source>
        <dbReference type="EMBL" id="TDM10560.1"/>
    </source>
</evidence>
<evidence type="ECO:0000313" key="3">
    <source>
        <dbReference type="Proteomes" id="UP000294802"/>
    </source>
</evidence>
<dbReference type="Pfam" id="PF08378">
    <property type="entry name" value="NERD"/>
    <property type="match status" value="1"/>
</dbReference>
<gene>
    <name evidence="2" type="ORF">ERX29_06860</name>
</gene>
<protein>
    <submittedName>
        <fullName evidence="2">NERD domain-containing protein</fullName>
    </submittedName>
</protein>
<dbReference type="OrthoDB" id="2417001at2"/>
<dbReference type="InterPro" id="IPR011528">
    <property type="entry name" value="NERD"/>
</dbReference>
<organism evidence="2 3">
    <name type="scientific">Macrococcus lamae</name>
    <dbReference type="NCBI Taxonomy" id="198484"/>
    <lineage>
        <taxon>Bacteria</taxon>
        <taxon>Bacillati</taxon>
        <taxon>Bacillota</taxon>
        <taxon>Bacilli</taxon>
        <taxon>Bacillales</taxon>
        <taxon>Staphylococcaceae</taxon>
        <taxon>Macrococcus</taxon>
    </lineage>
</organism>
<feature type="domain" description="NERD" evidence="1">
    <location>
        <begin position="55"/>
        <end position="157"/>
    </location>
</feature>
<reference evidence="2 3" key="1">
    <citation type="submission" date="2019-01" db="EMBL/GenBank/DDBJ databases">
        <title>Draft genome sequences of the type strains of six Macrococcus species.</title>
        <authorList>
            <person name="Mazhar S."/>
            <person name="Altermann E."/>
            <person name="Hill C."/>
            <person name="Mcauliffe O."/>
        </authorList>
    </citation>
    <scope>NUCLEOTIDE SEQUENCE [LARGE SCALE GENOMIC DNA]</scope>
    <source>
        <strain evidence="2 3">CCM4815</strain>
    </source>
</reference>
<evidence type="ECO:0000259" key="1">
    <source>
        <dbReference type="Pfam" id="PF08378"/>
    </source>
</evidence>
<proteinExistence type="predicted"/>
<dbReference type="EMBL" id="SCWB01000010">
    <property type="protein sequence ID" value="TDM10560.1"/>
    <property type="molecule type" value="Genomic_DNA"/>
</dbReference>
<comment type="caution">
    <text evidence="2">The sequence shown here is derived from an EMBL/GenBank/DDBJ whole genome shotgun (WGS) entry which is preliminary data.</text>
</comment>